<keyword evidence="4" id="KW-1185">Reference proteome</keyword>
<dbReference type="RefSeq" id="WP_239116731.1">
    <property type="nucleotide sequence ID" value="NZ_BAABHI010000009.1"/>
</dbReference>
<reference evidence="3 4" key="1">
    <citation type="submission" date="2021-01" db="EMBL/GenBank/DDBJ databases">
        <title>Whole genome shotgun sequence of Planotetraspora phitsanulokensis NBRC 104273.</title>
        <authorList>
            <person name="Komaki H."/>
            <person name="Tamura T."/>
        </authorList>
    </citation>
    <scope>NUCLEOTIDE SEQUENCE [LARGE SCALE GENOMIC DNA]</scope>
    <source>
        <strain evidence="3 4">NBRC 104273</strain>
    </source>
</reference>
<feature type="chain" id="PRO_5038449310" description="DUF916 domain-containing protein" evidence="2">
    <location>
        <begin position="23"/>
        <end position="340"/>
    </location>
</feature>
<sequence length="340" mass="35861">MAVLLSALLVGPYGGAAPAALASAVTAHSAVSRFDPGAPGKGLGVRLVDAPVVRRKDPRARTGVVDHLNPGTTIRRRLEVSNTTAEPLHVSLYAAAASIEGRTFTFAPERTPNELSTWTSIEPREIDLAPGHKRIAWFTLDVPPDASRGERFAVMWAQTATMPDKVHNVGLASRVGVRMYLDVGPGGEPPSDMSIEKFTPERDATGQPRLVAEVRNTGGRALELSGALSLSEGPGGLRAGPYPATLGVALKPGDVGQVVVVLDPRLPNGPWKADLVIQSGLVKRTVSATVVFPDAGVGQSVLFGGNRLLLISLLLALILVIATGVYLLRRRRRQANPAMA</sequence>
<keyword evidence="1" id="KW-0812">Transmembrane</keyword>
<evidence type="ECO:0000313" key="3">
    <source>
        <dbReference type="EMBL" id="GII38177.1"/>
    </source>
</evidence>
<keyword evidence="2" id="KW-0732">Signal</keyword>
<accession>A0A8J3U538</accession>
<feature type="signal peptide" evidence="2">
    <location>
        <begin position="1"/>
        <end position="22"/>
    </location>
</feature>
<evidence type="ECO:0008006" key="5">
    <source>
        <dbReference type="Google" id="ProtNLM"/>
    </source>
</evidence>
<feature type="transmembrane region" description="Helical" evidence="1">
    <location>
        <begin position="308"/>
        <end position="328"/>
    </location>
</feature>
<organism evidence="3 4">
    <name type="scientific">Planotetraspora phitsanulokensis</name>
    <dbReference type="NCBI Taxonomy" id="575192"/>
    <lineage>
        <taxon>Bacteria</taxon>
        <taxon>Bacillati</taxon>
        <taxon>Actinomycetota</taxon>
        <taxon>Actinomycetes</taxon>
        <taxon>Streptosporangiales</taxon>
        <taxon>Streptosporangiaceae</taxon>
        <taxon>Planotetraspora</taxon>
    </lineage>
</organism>
<dbReference type="Proteomes" id="UP000622547">
    <property type="component" value="Unassembled WGS sequence"/>
</dbReference>
<comment type="caution">
    <text evidence="3">The sequence shown here is derived from an EMBL/GenBank/DDBJ whole genome shotgun (WGS) entry which is preliminary data.</text>
</comment>
<protein>
    <recommendedName>
        <fullName evidence="5">DUF916 domain-containing protein</fullName>
    </recommendedName>
</protein>
<keyword evidence="1" id="KW-1133">Transmembrane helix</keyword>
<dbReference type="AlphaFoldDB" id="A0A8J3U538"/>
<evidence type="ECO:0000313" key="4">
    <source>
        <dbReference type="Proteomes" id="UP000622547"/>
    </source>
</evidence>
<keyword evidence="1" id="KW-0472">Membrane</keyword>
<proteinExistence type="predicted"/>
<name>A0A8J3U538_9ACTN</name>
<dbReference type="EMBL" id="BOOP01000013">
    <property type="protein sequence ID" value="GII38177.1"/>
    <property type="molecule type" value="Genomic_DNA"/>
</dbReference>
<evidence type="ECO:0000256" key="1">
    <source>
        <dbReference type="SAM" id="Phobius"/>
    </source>
</evidence>
<evidence type="ECO:0000256" key="2">
    <source>
        <dbReference type="SAM" id="SignalP"/>
    </source>
</evidence>
<gene>
    <name evidence="3" type="ORF">Pph01_31800</name>
</gene>